<dbReference type="OrthoDB" id="63962at2"/>
<reference evidence="4 5" key="1">
    <citation type="submission" date="2019-09" db="EMBL/GenBank/DDBJ databases">
        <title>Phylogeny of genus Pseudoclavibacter and closely related genus.</title>
        <authorList>
            <person name="Li Y."/>
        </authorList>
    </citation>
    <scope>NUCLEOTIDE SEQUENCE [LARGE SCALE GENOMIC DNA]</scope>
    <source>
        <strain evidence="4 5">DSM 23821</strain>
    </source>
</reference>
<dbReference type="PANTHER" id="PTHR43798">
    <property type="entry name" value="MONOACYLGLYCEROL LIPASE"/>
    <property type="match status" value="1"/>
</dbReference>
<dbReference type="EMBL" id="WBJZ01000007">
    <property type="protein sequence ID" value="KAB1658010.1"/>
    <property type="molecule type" value="Genomic_DNA"/>
</dbReference>
<proteinExistence type="predicted"/>
<evidence type="ECO:0000256" key="1">
    <source>
        <dbReference type="ARBA" id="ARBA00022801"/>
    </source>
</evidence>
<dbReference type="Proteomes" id="UP000467240">
    <property type="component" value="Unassembled WGS sequence"/>
</dbReference>
<name>A0A7J5BWY8_9MICO</name>
<dbReference type="PRINTS" id="PR00111">
    <property type="entry name" value="ABHYDROLASE"/>
</dbReference>
<comment type="caution">
    <text evidence="4">The sequence shown here is derived from an EMBL/GenBank/DDBJ whole genome shotgun (WGS) entry which is preliminary data.</text>
</comment>
<organism evidence="4 5">
    <name type="scientific">Pseudoclavibacter chungangensis</name>
    <dbReference type="NCBI Taxonomy" id="587635"/>
    <lineage>
        <taxon>Bacteria</taxon>
        <taxon>Bacillati</taxon>
        <taxon>Actinomycetota</taxon>
        <taxon>Actinomycetes</taxon>
        <taxon>Micrococcales</taxon>
        <taxon>Microbacteriaceae</taxon>
        <taxon>Pseudoclavibacter</taxon>
    </lineage>
</organism>
<evidence type="ECO:0000313" key="4">
    <source>
        <dbReference type="EMBL" id="KAB1658010.1"/>
    </source>
</evidence>
<dbReference type="Gene3D" id="3.40.50.1820">
    <property type="entry name" value="alpha/beta hydrolase"/>
    <property type="match status" value="1"/>
</dbReference>
<dbReference type="AlphaFoldDB" id="A0A7J5BWY8"/>
<evidence type="ECO:0000313" key="5">
    <source>
        <dbReference type="Proteomes" id="UP000467240"/>
    </source>
</evidence>
<dbReference type="GO" id="GO:0016020">
    <property type="term" value="C:membrane"/>
    <property type="evidence" value="ECO:0007669"/>
    <property type="project" value="TreeGrafter"/>
</dbReference>
<dbReference type="InterPro" id="IPR000073">
    <property type="entry name" value="AB_hydrolase_1"/>
</dbReference>
<dbReference type="RefSeq" id="WP_158040167.1">
    <property type="nucleotide sequence ID" value="NZ_JACCFV010000001.1"/>
</dbReference>
<gene>
    <name evidence="4" type="ORF">F8O01_07025</name>
</gene>
<dbReference type="PANTHER" id="PTHR43798:SF31">
    <property type="entry name" value="AB HYDROLASE SUPERFAMILY PROTEIN YCLE"/>
    <property type="match status" value="1"/>
</dbReference>
<dbReference type="Pfam" id="PF00561">
    <property type="entry name" value="Abhydrolase_1"/>
    <property type="match status" value="1"/>
</dbReference>
<keyword evidence="5" id="KW-1185">Reference proteome</keyword>
<feature type="region of interest" description="Disordered" evidence="2">
    <location>
        <begin position="1"/>
        <end position="26"/>
    </location>
</feature>
<protein>
    <submittedName>
        <fullName evidence="4">Alpha/beta hydrolase</fullName>
    </submittedName>
</protein>
<feature type="domain" description="AB hydrolase-1" evidence="3">
    <location>
        <begin position="52"/>
        <end position="168"/>
    </location>
</feature>
<dbReference type="InterPro" id="IPR029058">
    <property type="entry name" value="AB_hydrolase_fold"/>
</dbReference>
<dbReference type="SUPFAM" id="SSF53474">
    <property type="entry name" value="alpha/beta-Hydrolases"/>
    <property type="match status" value="1"/>
</dbReference>
<accession>A0A7J5BWY8</accession>
<keyword evidence="1 4" id="KW-0378">Hydrolase</keyword>
<evidence type="ECO:0000259" key="3">
    <source>
        <dbReference type="Pfam" id="PF00561"/>
    </source>
</evidence>
<sequence>MTTDGRPGDGTGNEDDRGATARPRSAMRCAVPVDGGALGVAEWDDGVDAPAPAVLAAHGVTATGAAWQLVADRLPGTRVIAPDLRGRGRSSELPGPATLVRHADDLARVLDATDIDRVVFLGHSLGAFVGVRFAQRHRDRLHALVLVDGGLPVVTSGIDAEPDPRRVLGPAFDRLTRSFETVDDYLDAWRAHPVIGPLWCGAVERALRDELQGDGPYRVAVDVDAVVQSLVEFEGGDGYREALIGLTVPTVFVRAGHGLTGGVPLYPHDTASSLLRFLRSVTVVDAPDESHYSLLYGPTGASITADAVREQVAVAARREAARAAHPASGHIRIVRPAPD</sequence>
<dbReference type="GO" id="GO:0016787">
    <property type="term" value="F:hydrolase activity"/>
    <property type="evidence" value="ECO:0007669"/>
    <property type="project" value="UniProtKB-KW"/>
</dbReference>
<evidence type="ECO:0000256" key="2">
    <source>
        <dbReference type="SAM" id="MobiDB-lite"/>
    </source>
</evidence>
<dbReference type="InterPro" id="IPR050266">
    <property type="entry name" value="AB_hydrolase_sf"/>
</dbReference>